<evidence type="ECO:0000256" key="1">
    <source>
        <dbReference type="ARBA" id="ARBA00001974"/>
    </source>
</evidence>
<proteinExistence type="inferred from homology"/>
<dbReference type="Gene3D" id="3.50.50.60">
    <property type="entry name" value="FAD/NAD(P)-binding domain"/>
    <property type="match status" value="1"/>
</dbReference>
<dbReference type="PRINTS" id="PR00420">
    <property type="entry name" value="RNGMNOXGNASE"/>
</dbReference>
<comment type="caution">
    <text evidence="7">The sequence shown here is derived from an EMBL/GenBank/DDBJ whole genome shotgun (WGS) entry which is preliminary data.</text>
</comment>
<evidence type="ECO:0000259" key="6">
    <source>
        <dbReference type="Pfam" id="PF01494"/>
    </source>
</evidence>
<evidence type="ECO:0000256" key="2">
    <source>
        <dbReference type="ARBA" id="ARBA00007992"/>
    </source>
</evidence>
<dbReference type="InterPro" id="IPR050562">
    <property type="entry name" value="FAD_mOase_fung"/>
</dbReference>
<dbReference type="EMBL" id="JAWRVE010000054">
    <property type="protein sequence ID" value="KAL1866702.1"/>
    <property type="molecule type" value="Genomic_DNA"/>
</dbReference>
<feature type="domain" description="FAD-binding" evidence="6">
    <location>
        <begin position="24"/>
        <end position="357"/>
    </location>
</feature>
<dbReference type="SUPFAM" id="SSF51905">
    <property type="entry name" value="FAD/NAD(P)-binding domain"/>
    <property type="match status" value="1"/>
</dbReference>
<dbReference type="InterPro" id="IPR036188">
    <property type="entry name" value="FAD/NAD-bd_sf"/>
</dbReference>
<sequence length="472" mass="52571">MVGADSKILDAGSESPSSSVRPFRVIIAGAGAAGLAISHALTRAKIDHVVLEKGVVAPDWGASISLWGNGARILEQIGCMDALEAEALPLKMLHVRGPDGKAFSREPFFDMMLERNGFECITMERRNFLRIVHEQLPDKSRIRTGKRVIDVVDSEDGVSVKLDDGTTEEGDVLIGCDGVHSTVRELMWRNANLTTPDYISTSEKKTYITTYKSLVGVTKTPPGIGIRDMHWVCHPGLSFLILTQPDQTYFFVNWKMPQQMRWPTKAKWTNDEAERAAASVLELPISDSTVFGELWKNRVRAHLIGLEEGIFDHWHFGRIALVGDSVHKVTPNFALGAMCALESSATLLNGIHRLHQGLKPGERPSRAVISNMFQNYQEQRKPRMKQAFDASAQITRMQAYDGPINHFAMRCVFPVQGMATYADQLGELCSTAPKFDFLPVRYTKPATIQWKDEADQIPAKPKSLSKTDMILH</sequence>
<evidence type="ECO:0000256" key="3">
    <source>
        <dbReference type="ARBA" id="ARBA00022630"/>
    </source>
</evidence>
<comment type="cofactor">
    <cofactor evidence="1">
        <name>FAD</name>
        <dbReference type="ChEBI" id="CHEBI:57692"/>
    </cofactor>
</comment>
<reference evidence="7 8" key="1">
    <citation type="journal article" date="2024" name="IMA Fungus">
        <title>IMA Genome - F19 : A genome assembly and annotation guide to empower mycologists, including annotated draft genome sequences of Ceratocystis pirilliformis, Diaporthe australafricana, Fusarium ophioides, Paecilomyces lecythidis, and Sporothrix stenoceras.</title>
        <authorList>
            <person name="Aylward J."/>
            <person name="Wilson A.M."/>
            <person name="Visagie C.M."/>
            <person name="Spraker J."/>
            <person name="Barnes I."/>
            <person name="Buitendag C."/>
            <person name="Ceriani C."/>
            <person name="Del Mar Angel L."/>
            <person name="du Plessis D."/>
            <person name="Fuchs T."/>
            <person name="Gasser K."/>
            <person name="Kramer D."/>
            <person name="Li W."/>
            <person name="Munsamy K."/>
            <person name="Piso A."/>
            <person name="Price J.L."/>
            <person name="Sonnekus B."/>
            <person name="Thomas C."/>
            <person name="van der Nest A."/>
            <person name="van Dijk A."/>
            <person name="van Heerden A."/>
            <person name="van Vuuren N."/>
            <person name="Yilmaz N."/>
            <person name="Duong T.A."/>
            <person name="van der Merwe N.A."/>
            <person name="Wingfield M.J."/>
            <person name="Wingfield B.D."/>
        </authorList>
    </citation>
    <scope>NUCLEOTIDE SEQUENCE [LARGE SCALE GENOMIC DNA]</scope>
    <source>
        <strain evidence="7 8">CMW 18300</strain>
    </source>
</reference>
<keyword evidence="5" id="KW-0560">Oxidoreductase</keyword>
<dbReference type="Proteomes" id="UP001583177">
    <property type="component" value="Unassembled WGS sequence"/>
</dbReference>
<evidence type="ECO:0000313" key="8">
    <source>
        <dbReference type="Proteomes" id="UP001583177"/>
    </source>
</evidence>
<dbReference type="InterPro" id="IPR002938">
    <property type="entry name" value="FAD-bd"/>
</dbReference>
<organism evidence="7 8">
    <name type="scientific">Diaporthe australafricana</name>
    <dbReference type="NCBI Taxonomy" id="127596"/>
    <lineage>
        <taxon>Eukaryota</taxon>
        <taxon>Fungi</taxon>
        <taxon>Dikarya</taxon>
        <taxon>Ascomycota</taxon>
        <taxon>Pezizomycotina</taxon>
        <taxon>Sordariomycetes</taxon>
        <taxon>Sordariomycetidae</taxon>
        <taxon>Diaporthales</taxon>
        <taxon>Diaporthaceae</taxon>
        <taxon>Diaporthe</taxon>
    </lineage>
</organism>
<keyword evidence="4" id="KW-0274">FAD</keyword>
<dbReference type="Pfam" id="PF01494">
    <property type="entry name" value="FAD_binding_3"/>
    <property type="match status" value="1"/>
</dbReference>
<dbReference type="PANTHER" id="PTHR47356">
    <property type="entry name" value="FAD-DEPENDENT MONOOXYGENASE ASQG-RELATED"/>
    <property type="match status" value="1"/>
</dbReference>
<dbReference type="PANTHER" id="PTHR47356:SF2">
    <property type="entry name" value="FAD-BINDING DOMAIN-CONTAINING PROTEIN-RELATED"/>
    <property type="match status" value="1"/>
</dbReference>
<evidence type="ECO:0000313" key="7">
    <source>
        <dbReference type="EMBL" id="KAL1866702.1"/>
    </source>
</evidence>
<evidence type="ECO:0000256" key="5">
    <source>
        <dbReference type="ARBA" id="ARBA00023002"/>
    </source>
</evidence>
<evidence type="ECO:0000256" key="4">
    <source>
        <dbReference type="ARBA" id="ARBA00022827"/>
    </source>
</evidence>
<comment type="similarity">
    <text evidence="2">Belongs to the paxM FAD-dependent monooxygenase family.</text>
</comment>
<accession>A0ABR3WSP1</accession>
<protein>
    <recommendedName>
        <fullName evidence="6">FAD-binding domain-containing protein</fullName>
    </recommendedName>
</protein>
<gene>
    <name evidence="7" type="ORF">Daus18300_006646</name>
</gene>
<name>A0ABR3WSP1_9PEZI</name>
<keyword evidence="3" id="KW-0285">Flavoprotein</keyword>
<keyword evidence="8" id="KW-1185">Reference proteome</keyword>